<dbReference type="SUPFAM" id="SSF52016">
    <property type="entry name" value="LeuD/IlvD-like"/>
    <property type="match status" value="1"/>
</dbReference>
<dbReference type="Proteomes" id="UP000448292">
    <property type="component" value="Unassembled WGS sequence"/>
</dbReference>
<dbReference type="InterPro" id="IPR011827">
    <property type="entry name" value="LeuD_type2/HacB/DmdB"/>
</dbReference>
<keyword evidence="2" id="KW-0456">Lyase</keyword>
<name>A0A7M3MHN6_9BACT</name>
<dbReference type="PANTHER" id="PTHR43345:SF2">
    <property type="entry name" value="3-ISOPROPYLMALATE DEHYDRATASE SMALL SUBUNIT 1"/>
    <property type="match status" value="1"/>
</dbReference>
<organism evidence="4 5">
    <name type="scientific">Oceanidesulfovibrio indonesiensis</name>
    <dbReference type="NCBI Taxonomy" id="54767"/>
    <lineage>
        <taxon>Bacteria</taxon>
        <taxon>Pseudomonadati</taxon>
        <taxon>Thermodesulfobacteriota</taxon>
        <taxon>Desulfovibrionia</taxon>
        <taxon>Desulfovibrionales</taxon>
        <taxon>Desulfovibrionaceae</taxon>
        <taxon>Oceanidesulfovibrio</taxon>
    </lineage>
</organism>
<evidence type="ECO:0000256" key="1">
    <source>
        <dbReference type="ARBA" id="ARBA00009869"/>
    </source>
</evidence>
<dbReference type="OrthoDB" id="9777465at2"/>
<gene>
    <name evidence="4" type="ORF">DPQ33_02255</name>
</gene>
<comment type="similarity">
    <text evidence="1">Belongs to the LeuD family. LeuD type 2 subfamily.</text>
</comment>
<feature type="domain" description="Aconitase A/isopropylmalate dehydratase small subunit swivel" evidence="3">
    <location>
        <begin position="61"/>
        <end position="112"/>
    </location>
</feature>
<dbReference type="Pfam" id="PF00694">
    <property type="entry name" value="Aconitase_C"/>
    <property type="match status" value="1"/>
</dbReference>
<dbReference type="GO" id="GO:0016836">
    <property type="term" value="F:hydro-lyase activity"/>
    <property type="evidence" value="ECO:0007669"/>
    <property type="project" value="InterPro"/>
</dbReference>
<keyword evidence="5" id="KW-1185">Reference proteome</keyword>
<evidence type="ECO:0000313" key="4">
    <source>
        <dbReference type="EMBL" id="TVM19203.1"/>
    </source>
</evidence>
<evidence type="ECO:0000313" key="5">
    <source>
        <dbReference type="Proteomes" id="UP000448292"/>
    </source>
</evidence>
<dbReference type="EMBL" id="QMIE01000002">
    <property type="protein sequence ID" value="TVM19203.1"/>
    <property type="molecule type" value="Genomic_DNA"/>
</dbReference>
<evidence type="ECO:0000256" key="2">
    <source>
        <dbReference type="ARBA" id="ARBA00023239"/>
    </source>
</evidence>
<dbReference type="InterPro" id="IPR000573">
    <property type="entry name" value="AconitaseA/IPMdHydase_ssu_swvl"/>
</dbReference>
<protein>
    <recommendedName>
        <fullName evidence="3">Aconitase A/isopropylmalate dehydratase small subunit swivel domain-containing protein</fullName>
    </recommendedName>
</protein>
<dbReference type="PANTHER" id="PTHR43345">
    <property type="entry name" value="3-ISOPROPYLMALATE DEHYDRATASE SMALL SUBUNIT 2-RELATED-RELATED"/>
    <property type="match status" value="1"/>
</dbReference>
<dbReference type="InterPro" id="IPR015928">
    <property type="entry name" value="Aconitase/3IPM_dehydase_swvl"/>
</dbReference>
<sequence length="174" mass="18658">MSYARFFAEGRHTGRVLRFGESVSVDQIHPAEYFSLNRERVEAGLFAGIDPELSEAIRPGDIVVAGKNFGCGSSREVYAQAMAWKGIAAVVAVSVARIFFRNMVNYGILVLDGQDAAVHALANGDDATIDLQAGIICSQQGAVPIANPPGEEVQRMLRENSARIERVGCGTTST</sequence>
<evidence type="ECO:0000259" key="3">
    <source>
        <dbReference type="Pfam" id="PF00694"/>
    </source>
</evidence>
<proteinExistence type="inferred from homology"/>
<accession>A0A7M3MHN6</accession>
<comment type="caution">
    <text evidence="4">The sequence shown here is derived from an EMBL/GenBank/DDBJ whole genome shotgun (WGS) entry which is preliminary data.</text>
</comment>
<dbReference type="RefSeq" id="WP_144301561.1">
    <property type="nucleotide sequence ID" value="NZ_QMIE01000002.1"/>
</dbReference>
<dbReference type="AlphaFoldDB" id="A0A7M3MHN6"/>
<dbReference type="InterPro" id="IPR050075">
    <property type="entry name" value="LeuD"/>
</dbReference>
<dbReference type="NCBIfam" id="TIGR02087">
    <property type="entry name" value="LEUD_arch"/>
    <property type="match status" value="1"/>
</dbReference>
<dbReference type="Gene3D" id="3.20.19.10">
    <property type="entry name" value="Aconitase, domain 4"/>
    <property type="match status" value="1"/>
</dbReference>
<reference evidence="4 5" key="1">
    <citation type="submission" date="2018-06" db="EMBL/GenBank/DDBJ databases">
        <title>Complete genome of Desulfovibrio indonesiensis P37SLT.</title>
        <authorList>
            <person name="Crispim J.S."/>
            <person name="Vidigal P.M.P."/>
            <person name="Silva L.C.F."/>
            <person name="Laguardia C.N."/>
            <person name="Araujo L.C."/>
            <person name="Dias R.S."/>
            <person name="Sousa M.P."/>
            <person name="Paula S.O."/>
            <person name="Silva C."/>
        </authorList>
    </citation>
    <scope>NUCLEOTIDE SEQUENCE [LARGE SCALE GENOMIC DNA]</scope>
    <source>
        <strain evidence="4 5">P37SLT</strain>
    </source>
</reference>